<dbReference type="eggNOG" id="ENOG502QPPH">
    <property type="taxonomic scope" value="Eukaryota"/>
</dbReference>
<dbReference type="GO" id="GO:0035556">
    <property type="term" value="P:intracellular signal transduction"/>
    <property type="evidence" value="ECO:0007669"/>
    <property type="project" value="UniProtKB-ARBA"/>
</dbReference>
<dbReference type="InterPro" id="IPR011009">
    <property type="entry name" value="Kinase-like_dom_sf"/>
</dbReference>
<evidence type="ECO:0000256" key="6">
    <source>
        <dbReference type="ARBA" id="ARBA00022679"/>
    </source>
</evidence>
<evidence type="ECO:0000256" key="2">
    <source>
        <dbReference type="ARBA" id="ARBA00012513"/>
    </source>
</evidence>
<dbReference type="FunCoup" id="E1ZAH4">
    <property type="interactions" value="473"/>
</dbReference>
<dbReference type="RefSeq" id="XP_005849362.1">
    <property type="nucleotide sequence ID" value="XM_005849300.1"/>
</dbReference>
<dbReference type="Proteomes" id="UP000008141">
    <property type="component" value="Unassembled WGS sequence"/>
</dbReference>
<dbReference type="CDD" id="cd00130">
    <property type="entry name" value="PAS"/>
    <property type="match status" value="2"/>
</dbReference>
<organism evidence="14">
    <name type="scientific">Chlorella variabilis</name>
    <name type="common">Green alga</name>
    <dbReference type="NCBI Taxonomy" id="554065"/>
    <lineage>
        <taxon>Eukaryota</taxon>
        <taxon>Viridiplantae</taxon>
        <taxon>Chlorophyta</taxon>
        <taxon>core chlorophytes</taxon>
        <taxon>Trebouxiophyceae</taxon>
        <taxon>Chlorellales</taxon>
        <taxon>Chlorellaceae</taxon>
        <taxon>Chlorella clade</taxon>
        <taxon>Chlorella</taxon>
    </lineage>
</organism>
<name>E1ZAH4_CHLVA</name>
<dbReference type="PANTHER" id="PTHR45637">
    <property type="entry name" value="FLIPPASE KINASE 1-RELATED"/>
    <property type="match status" value="1"/>
</dbReference>
<keyword evidence="4" id="KW-0600">Photoreceptor protein</keyword>
<gene>
    <name evidence="13" type="ORF">CHLNCDRAFT_6687</name>
</gene>
<dbReference type="Gene3D" id="3.30.200.20">
    <property type="entry name" value="Phosphorylase Kinase, domain 1"/>
    <property type="match status" value="1"/>
</dbReference>
<evidence type="ECO:0000259" key="10">
    <source>
        <dbReference type="PROSITE" id="PS50011"/>
    </source>
</evidence>
<keyword evidence="7" id="KW-0547">Nucleotide-binding</keyword>
<keyword evidence="6" id="KW-0808">Transferase</keyword>
<evidence type="ECO:0000256" key="3">
    <source>
        <dbReference type="ARBA" id="ARBA00022527"/>
    </source>
</evidence>
<dbReference type="Pfam" id="PF13426">
    <property type="entry name" value="PAS_9"/>
    <property type="match status" value="2"/>
</dbReference>
<reference evidence="13 14" key="1">
    <citation type="journal article" date="2010" name="Plant Cell">
        <title>The Chlorella variabilis NC64A genome reveals adaptation to photosymbiosis, coevolution with viruses, and cryptic sex.</title>
        <authorList>
            <person name="Blanc G."/>
            <person name="Duncan G."/>
            <person name="Agarkova I."/>
            <person name="Borodovsky M."/>
            <person name="Gurnon J."/>
            <person name="Kuo A."/>
            <person name="Lindquist E."/>
            <person name="Lucas S."/>
            <person name="Pangilinan J."/>
            <person name="Polle J."/>
            <person name="Salamov A."/>
            <person name="Terry A."/>
            <person name="Yamada T."/>
            <person name="Dunigan D.D."/>
            <person name="Grigoriev I.V."/>
            <person name="Claverie J.M."/>
            <person name="Van Etten J.L."/>
        </authorList>
    </citation>
    <scope>NUCLEOTIDE SEQUENCE [LARGE SCALE GENOMIC DNA]</scope>
    <source>
        <strain evidence="13 14">NC64A</strain>
    </source>
</reference>
<keyword evidence="5" id="KW-0716">Sensory transduction</keyword>
<dbReference type="Pfam" id="PF00069">
    <property type="entry name" value="Pkinase"/>
    <property type="match status" value="2"/>
</dbReference>
<feature type="domain" description="PAC" evidence="12">
    <location>
        <begin position="273"/>
        <end position="327"/>
    </location>
</feature>
<keyword evidence="14" id="KW-1185">Reference proteome</keyword>
<sequence length="730" mass="79094">VPAPQAQLTSALAKLRQTFVVADATHPDCPLIYASEGFYHMTGYSQEELVGKNWYSFLQGPDTDPQAVRQLDEAVEAGRPLTLRLLCYRKSGKAFWNMLTMTPIHDDEGNVVKIVGVQVDVSRTTEGRAVQCCAQGLPLLVHYDERLKERVAWPATEEVMAAVSPRASRLSRASHHGPRSFSLSMGGAGGEEEACPHRAALDLATTIERIQTNFVISDPSLPDCPIVFASDSFLQLTGYAREDILGRNCRFLQGPGTDRATVNELRAAILAGRECTVRMLNYTKAGKPFWNLLTVAPIRDGLGVLRFIVGIQVDVTEQPQPEGAAALGGAAPRGLRDAKAVGRALQSMGYEGGGGGGEDDLWAGFGGQVAPVKPHKAADGAWAALRAAAQAEGRLTEQHFTRVRQLGAGNVGKVELVELAGSCHRFALKSLDKREMVERNKVGRVHTERRVLSALDHPFLVTLYATMMETDTAVQFLLEYCPGSDLHAVLHRAPYRRLPEAAVRRYATEVVSALQYLHLQGFAYRDLNPENIMVHEESGHCMLTDFNLSYWQAGVEPELVLPPPPPPPRQQRAAGGGAPAAAAMATASSLGGAPSGSPRAGGWLLAAAPSGGRANSFVGTEEYLAPEVVKGTGHDSGVDWWSFGILLFELLFGYTPFKGLRRDETFDNIVKMELAFPKGGAHVSPQAKDLITRLLAKDPRQRLGAHAGADEVKQHPWFDGVNWALGRADQ</sequence>
<dbReference type="GO" id="GO:0005524">
    <property type="term" value="F:ATP binding"/>
    <property type="evidence" value="ECO:0007669"/>
    <property type="project" value="UniProtKB-KW"/>
</dbReference>
<dbReference type="OMA" id="HASAIDW"/>
<dbReference type="SMART" id="SM00091">
    <property type="entry name" value="PAS"/>
    <property type="match status" value="2"/>
</dbReference>
<dbReference type="OrthoDB" id="432483at2759"/>
<keyword evidence="8" id="KW-0418">Kinase</keyword>
<dbReference type="InParanoid" id="E1ZAH4"/>
<proteinExistence type="predicted"/>
<dbReference type="SUPFAM" id="SSF55785">
    <property type="entry name" value="PYP-like sensor domain (PAS domain)"/>
    <property type="match status" value="2"/>
</dbReference>
<accession>E1ZAH4</accession>
<dbReference type="PROSITE" id="PS50112">
    <property type="entry name" value="PAS"/>
    <property type="match status" value="2"/>
</dbReference>
<feature type="domain" description="PAS" evidence="11">
    <location>
        <begin position="4"/>
        <end position="78"/>
    </location>
</feature>
<dbReference type="Gene3D" id="3.30.450.20">
    <property type="entry name" value="PAS domain"/>
    <property type="match status" value="2"/>
</dbReference>
<dbReference type="SUPFAM" id="SSF56112">
    <property type="entry name" value="Protein kinase-like (PK-like)"/>
    <property type="match status" value="1"/>
</dbReference>
<feature type="domain" description="Protein kinase" evidence="10">
    <location>
        <begin position="400"/>
        <end position="718"/>
    </location>
</feature>
<dbReference type="InterPro" id="IPR000014">
    <property type="entry name" value="PAS"/>
</dbReference>
<dbReference type="GO" id="GO:0009881">
    <property type="term" value="F:photoreceptor activity"/>
    <property type="evidence" value="ECO:0007669"/>
    <property type="project" value="UniProtKB-KW"/>
</dbReference>
<keyword evidence="9" id="KW-0067">ATP-binding</keyword>
<dbReference type="SMART" id="SM00086">
    <property type="entry name" value="PAC"/>
    <property type="match status" value="2"/>
</dbReference>
<keyword evidence="3" id="KW-0723">Serine/threonine-protein kinase</keyword>
<dbReference type="GO" id="GO:0009637">
    <property type="term" value="P:response to blue light"/>
    <property type="evidence" value="ECO:0007669"/>
    <property type="project" value="UniProtKB-ARBA"/>
</dbReference>
<dbReference type="NCBIfam" id="TIGR00229">
    <property type="entry name" value="sensory_box"/>
    <property type="match status" value="2"/>
</dbReference>
<evidence type="ECO:0000313" key="14">
    <source>
        <dbReference type="Proteomes" id="UP000008141"/>
    </source>
</evidence>
<dbReference type="Gene3D" id="1.10.510.10">
    <property type="entry name" value="Transferase(Phosphotransferase) domain 1"/>
    <property type="match status" value="2"/>
</dbReference>
<evidence type="ECO:0000256" key="7">
    <source>
        <dbReference type="ARBA" id="ARBA00022741"/>
    </source>
</evidence>
<dbReference type="PROSITE" id="PS50113">
    <property type="entry name" value="PAC"/>
    <property type="match status" value="2"/>
</dbReference>
<feature type="non-terminal residue" evidence="13">
    <location>
        <position position="1"/>
    </location>
</feature>
<dbReference type="InterPro" id="IPR000700">
    <property type="entry name" value="PAS-assoc_C"/>
</dbReference>
<evidence type="ECO:0000313" key="13">
    <source>
        <dbReference type="EMBL" id="EFN57260.1"/>
    </source>
</evidence>
<dbReference type="GO" id="GO:0004674">
    <property type="term" value="F:protein serine/threonine kinase activity"/>
    <property type="evidence" value="ECO:0007669"/>
    <property type="project" value="UniProtKB-KW"/>
</dbReference>
<protein>
    <recommendedName>
        <fullName evidence="2">non-specific serine/threonine protein kinase</fullName>
        <ecNumber evidence="2">2.7.11.1</ecNumber>
    </recommendedName>
</protein>
<dbReference type="AlphaFoldDB" id="E1ZAH4"/>
<evidence type="ECO:0000256" key="9">
    <source>
        <dbReference type="ARBA" id="ARBA00022840"/>
    </source>
</evidence>
<feature type="non-terminal residue" evidence="13">
    <location>
        <position position="730"/>
    </location>
</feature>
<evidence type="ECO:0000259" key="11">
    <source>
        <dbReference type="PROSITE" id="PS50112"/>
    </source>
</evidence>
<keyword evidence="4" id="KW-0675">Receptor</keyword>
<dbReference type="STRING" id="554065.E1ZAH4"/>
<evidence type="ECO:0000256" key="8">
    <source>
        <dbReference type="ARBA" id="ARBA00022777"/>
    </source>
</evidence>
<keyword evidence="4" id="KW-0157">Chromophore</keyword>
<evidence type="ECO:0000256" key="4">
    <source>
        <dbReference type="ARBA" id="ARBA00022543"/>
    </source>
</evidence>
<dbReference type="KEGG" id="cvr:CHLNCDRAFT_6687"/>
<evidence type="ECO:0000256" key="1">
    <source>
        <dbReference type="ARBA" id="ARBA00001917"/>
    </source>
</evidence>
<dbReference type="EMBL" id="GL433840">
    <property type="protein sequence ID" value="EFN57260.1"/>
    <property type="molecule type" value="Genomic_DNA"/>
</dbReference>
<dbReference type="InterPro" id="IPR035965">
    <property type="entry name" value="PAS-like_dom_sf"/>
</dbReference>
<dbReference type="GeneID" id="17356649"/>
<dbReference type="PROSITE" id="PS50011">
    <property type="entry name" value="PROTEIN_KINASE_DOM"/>
    <property type="match status" value="1"/>
</dbReference>
<evidence type="ECO:0000259" key="12">
    <source>
        <dbReference type="PROSITE" id="PS50113"/>
    </source>
</evidence>
<comment type="cofactor">
    <cofactor evidence="1">
        <name>FMN</name>
        <dbReference type="ChEBI" id="CHEBI:58210"/>
    </cofactor>
</comment>
<feature type="domain" description="PAC" evidence="12">
    <location>
        <begin position="79"/>
        <end position="133"/>
    </location>
</feature>
<dbReference type="EC" id="2.7.11.1" evidence="2"/>
<feature type="domain" description="PAS" evidence="11">
    <location>
        <begin position="199"/>
        <end position="248"/>
    </location>
</feature>
<dbReference type="InterPro" id="IPR000719">
    <property type="entry name" value="Prot_kinase_dom"/>
</dbReference>
<evidence type="ECO:0000256" key="5">
    <source>
        <dbReference type="ARBA" id="ARBA00022606"/>
    </source>
</evidence>
<dbReference type="InterPro" id="IPR001610">
    <property type="entry name" value="PAC"/>
</dbReference>